<dbReference type="KEGG" id="esg:EsVE80_00800"/>
<organism evidence="1 2">
    <name type="scientific">Enterococcus saigonensis</name>
    <dbReference type="NCBI Taxonomy" id="1805431"/>
    <lineage>
        <taxon>Bacteria</taxon>
        <taxon>Bacillati</taxon>
        <taxon>Bacillota</taxon>
        <taxon>Bacilli</taxon>
        <taxon>Lactobacillales</taxon>
        <taxon>Enterococcaceae</taxon>
        <taxon>Enterococcus</taxon>
    </lineage>
</organism>
<sequence length="162" mass="19328">MDIPFSDKQVFCLSAKNLTKYIKTYYKDDNFDEIIYVQLLKCFQLRECLAKTIEFPRACFAVELAEIYAHAKWNLWQLKFFYDLKHFFARQDWLMLMKCYRVKVKQLGLAVLNYLKLTQSNFSSAKQVLTGRFFIVQFNVRVLVDLKNKLKSLFDNKLNNSS</sequence>
<dbReference type="Proteomes" id="UP000502998">
    <property type="component" value="Chromosome"/>
</dbReference>
<gene>
    <name evidence="1" type="ORF">EsVE80_00800</name>
</gene>
<dbReference type="EMBL" id="AP022822">
    <property type="protein sequence ID" value="BCA84557.1"/>
    <property type="molecule type" value="Genomic_DNA"/>
</dbReference>
<name>A0A679INL9_9ENTE</name>
<reference evidence="1 2" key="1">
    <citation type="submission" date="2020-02" db="EMBL/GenBank/DDBJ databases">
        <title>Characterization of vanA genotype vancomycin-resistant Enterococcus saigonensis VE80.</title>
        <authorList>
            <person name="Harada T."/>
            <person name="Motooka D."/>
            <person name="Nakamura S."/>
            <person name="Yamamoto Y."/>
            <person name="Kawahara R."/>
            <person name="Kawatsu K."/>
        </authorList>
    </citation>
    <scope>NUCLEOTIDE SEQUENCE [LARGE SCALE GENOMIC DNA]</scope>
    <source>
        <strain evidence="1 2">VE80</strain>
    </source>
</reference>
<protein>
    <submittedName>
        <fullName evidence="1">Uncharacterized protein</fullName>
    </submittedName>
</protein>
<dbReference type="RefSeq" id="WP_173101959.1">
    <property type="nucleotide sequence ID" value="NZ_AP022822.1"/>
</dbReference>
<proteinExistence type="predicted"/>
<accession>A0A679INL9</accession>
<evidence type="ECO:0000313" key="1">
    <source>
        <dbReference type="EMBL" id="BCA84557.1"/>
    </source>
</evidence>
<evidence type="ECO:0000313" key="2">
    <source>
        <dbReference type="Proteomes" id="UP000502998"/>
    </source>
</evidence>
<keyword evidence="2" id="KW-1185">Reference proteome</keyword>
<dbReference type="AlphaFoldDB" id="A0A679INL9"/>